<organism evidence="1 2">
    <name type="scientific">Desulfomonile tiedjei</name>
    <dbReference type="NCBI Taxonomy" id="2358"/>
    <lineage>
        <taxon>Bacteria</taxon>
        <taxon>Pseudomonadati</taxon>
        <taxon>Thermodesulfobacteriota</taxon>
        <taxon>Desulfomonilia</taxon>
        <taxon>Desulfomonilales</taxon>
        <taxon>Desulfomonilaceae</taxon>
        <taxon>Desulfomonile</taxon>
    </lineage>
</organism>
<protein>
    <submittedName>
        <fullName evidence="1">Uncharacterized protein</fullName>
    </submittedName>
</protein>
<name>A0A9D6UZ97_9BACT</name>
<accession>A0A9D6UZ97</accession>
<sequence>MGREFKVKCTACGFPNELKIGRVYNRLLCERCNAEIDMDASVTLELIMDPKPVTLRRDTVVVGFRSREDGDGVKCPACGTDAELQFEDVLGSCQRFKCKKCGNIFELDPKDEPTGHVCA</sequence>
<gene>
    <name evidence="1" type="ORF">HY912_05965</name>
</gene>
<proteinExistence type="predicted"/>
<dbReference type="Proteomes" id="UP000807825">
    <property type="component" value="Unassembled WGS sequence"/>
</dbReference>
<evidence type="ECO:0000313" key="1">
    <source>
        <dbReference type="EMBL" id="MBI5249023.1"/>
    </source>
</evidence>
<dbReference type="EMBL" id="JACRDE010000171">
    <property type="protein sequence ID" value="MBI5249023.1"/>
    <property type="molecule type" value="Genomic_DNA"/>
</dbReference>
<evidence type="ECO:0000313" key="2">
    <source>
        <dbReference type="Proteomes" id="UP000807825"/>
    </source>
</evidence>
<reference evidence="1" key="1">
    <citation type="submission" date="2020-07" db="EMBL/GenBank/DDBJ databases">
        <title>Huge and variable diversity of episymbiotic CPR bacteria and DPANN archaea in groundwater ecosystems.</title>
        <authorList>
            <person name="He C.Y."/>
            <person name="Keren R."/>
            <person name="Whittaker M."/>
            <person name="Farag I.F."/>
            <person name="Doudna J."/>
            <person name="Cate J.H.D."/>
            <person name="Banfield J.F."/>
        </authorList>
    </citation>
    <scope>NUCLEOTIDE SEQUENCE</scope>
    <source>
        <strain evidence="1">NC_groundwater_1664_Pr3_B-0.1um_52_9</strain>
    </source>
</reference>
<comment type="caution">
    <text evidence="1">The sequence shown here is derived from an EMBL/GenBank/DDBJ whole genome shotgun (WGS) entry which is preliminary data.</text>
</comment>
<dbReference type="AlphaFoldDB" id="A0A9D6UZ97"/>